<organism evidence="2 3">
    <name type="scientific">Pontibacter flavimaris</name>
    <dbReference type="NCBI Taxonomy" id="1797110"/>
    <lineage>
        <taxon>Bacteria</taxon>
        <taxon>Pseudomonadati</taxon>
        <taxon>Bacteroidota</taxon>
        <taxon>Cytophagia</taxon>
        <taxon>Cytophagales</taxon>
        <taxon>Hymenobacteraceae</taxon>
        <taxon>Pontibacter</taxon>
    </lineage>
</organism>
<keyword evidence="1" id="KW-0472">Membrane</keyword>
<dbReference type="STRING" id="1797110.A3841_10570"/>
<keyword evidence="1" id="KW-1133">Transmembrane helix</keyword>
<dbReference type="Proteomes" id="UP000186551">
    <property type="component" value="Unassembled WGS sequence"/>
</dbReference>
<gene>
    <name evidence="2" type="ORF">A3841_10570</name>
</gene>
<evidence type="ECO:0000313" key="3">
    <source>
        <dbReference type="Proteomes" id="UP000186551"/>
    </source>
</evidence>
<evidence type="ECO:0000256" key="1">
    <source>
        <dbReference type="SAM" id="Phobius"/>
    </source>
</evidence>
<reference evidence="2 3" key="1">
    <citation type="submission" date="2016-03" db="EMBL/GenBank/DDBJ databases">
        <title>Genome sequence of Pontibacter sp. nov., of the family cytophagaceae, isolated from marine sediment of the Yellow Sea, China.</title>
        <authorList>
            <person name="Zhang G."/>
            <person name="Zhang R."/>
        </authorList>
    </citation>
    <scope>NUCLEOTIDE SEQUENCE [LARGE SCALE GENOMIC DNA]</scope>
    <source>
        <strain evidence="2 3">S10-8</strain>
    </source>
</reference>
<keyword evidence="1" id="KW-0812">Transmembrane</keyword>
<dbReference type="EMBL" id="LVWA01000003">
    <property type="protein sequence ID" value="OKL41486.1"/>
    <property type="molecule type" value="Genomic_DNA"/>
</dbReference>
<feature type="transmembrane region" description="Helical" evidence="1">
    <location>
        <begin position="42"/>
        <end position="62"/>
    </location>
</feature>
<comment type="caution">
    <text evidence="2">The sequence shown here is derived from an EMBL/GenBank/DDBJ whole genome shotgun (WGS) entry which is preliminary data.</text>
</comment>
<dbReference type="AlphaFoldDB" id="A0A1Q5PGX9"/>
<protein>
    <submittedName>
        <fullName evidence="2">Uncharacterized protein</fullName>
    </submittedName>
</protein>
<accession>A0A1Q5PGX9</accession>
<sequence length="64" mass="6924">MVLAVDTFVQLLMLIGLGCIIAALASAIPFKSRSYSERYKVMLPFAIALTAGLLNVMLLILINP</sequence>
<proteinExistence type="predicted"/>
<name>A0A1Q5PGX9_9BACT</name>
<feature type="transmembrane region" description="Helical" evidence="1">
    <location>
        <begin position="12"/>
        <end position="30"/>
    </location>
</feature>
<keyword evidence="3" id="KW-1185">Reference proteome</keyword>
<evidence type="ECO:0000313" key="2">
    <source>
        <dbReference type="EMBL" id="OKL41486.1"/>
    </source>
</evidence>